<proteinExistence type="predicted"/>
<feature type="non-terminal residue" evidence="1">
    <location>
        <position position="1"/>
    </location>
</feature>
<evidence type="ECO:0000313" key="2">
    <source>
        <dbReference type="Proteomes" id="UP000053958"/>
    </source>
</evidence>
<organism evidence="1 2">
    <name type="scientific">Rasamsonia emersonii (strain ATCC 16479 / CBS 393.64 / IMI 116815)</name>
    <dbReference type="NCBI Taxonomy" id="1408163"/>
    <lineage>
        <taxon>Eukaryota</taxon>
        <taxon>Fungi</taxon>
        <taxon>Dikarya</taxon>
        <taxon>Ascomycota</taxon>
        <taxon>Pezizomycotina</taxon>
        <taxon>Eurotiomycetes</taxon>
        <taxon>Eurotiomycetidae</taxon>
        <taxon>Eurotiales</taxon>
        <taxon>Trichocomaceae</taxon>
        <taxon>Rasamsonia</taxon>
    </lineage>
</organism>
<keyword evidence="2" id="KW-1185">Reference proteome</keyword>
<dbReference type="Proteomes" id="UP000053958">
    <property type="component" value="Unassembled WGS sequence"/>
</dbReference>
<reference evidence="1 2" key="1">
    <citation type="submission" date="2015-04" db="EMBL/GenBank/DDBJ databases">
        <authorList>
            <person name="Heijne W.H."/>
            <person name="Fedorova N.D."/>
            <person name="Nierman W.C."/>
            <person name="Vollebregt A.W."/>
            <person name="Zhao Z."/>
            <person name="Wu L."/>
            <person name="Kumar M."/>
            <person name="Stam H."/>
            <person name="van den Berg M.A."/>
            <person name="Pel H.J."/>
        </authorList>
    </citation>
    <scope>NUCLEOTIDE SEQUENCE [LARGE SCALE GENOMIC DNA]</scope>
    <source>
        <strain evidence="1 2">CBS 393.64</strain>
    </source>
</reference>
<dbReference type="EMBL" id="LASV01000657">
    <property type="protein sequence ID" value="KKA17411.1"/>
    <property type="molecule type" value="Genomic_DNA"/>
</dbReference>
<gene>
    <name evidence="1" type="ORF">T310_8733</name>
</gene>
<dbReference type="AlphaFoldDB" id="A0A0F4YHQ4"/>
<sequence length="99" mass="10923">GCGPSLSPFAFTACDSVCPRFGLQRVDWWHGARLCCSLSGFCSCIHFRGRCSLFVFRSALSEVRFRSHETSVRRIAKLGTGCVPKVNLAVCQGRGEHKI</sequence>
<evidence type="ECO:0000313" key="1">
    <source>
        <dbReference type="EMBL" id="KKA17411.1"/>
    </source>
</evidence>
<protein>
    <submittedName>
        <fullName evidence="1">Uncharacterized protein</fullName>
    </submittedName>
</protein>
<dbReference type="GeneID" id="25320916"/>
<dbReference type="RefSeq" id="XP_013324023.1">
    <property type="nucleotide sequence ID" value="XM_013468569.1"/>
</dbReference>
<comment type="caution">
    <text evidence="1">The sequence shown here is derived from an EMBL/GenBank/DDBJ whole genome shotgun (WGS) entry which is preliminary data.</text>
</comment>
<name>A0A0F4YHQ4_RASE3</name>
<accession>A0A0F4YHQ4</accession>